<evidence type="ECO:0000313" key="1">
    <source>
        <dbReference type="EMBL" id="TQD93232.1"/>
    </source>
</evidence>
<organism evidence="1 2">
    <name type="scientific">Malus baccata</name>
    <name type="common">Siberian crab apple</name>
    <name type="synonym">Pyrus baccata</name>
    <dbReference type="NCBI Taxonomy" id="106549"/>
    <lineage>
        <taxon>Eukaryota</taxon>
        <taxon>Viridiplantae</taxon>
        <taxon>Streptophyta</taxon>
        <taxon>Embryophyta</taxon>
        <taxon>Tracheophyta</taxon>
        <taxon>Spermatophyta</taxon>
        <taxon>Magnoliopsida</taxon>
        <taxon>eudicotyledons</taxon>
        <taxon>Gunneridae</taxon>
        <taxon>Pentapetalae</taxon>
        <taxon>rosids</taxon>
        <taxon>fabids</taxon>
        <taxon>Rosales</taxon>
        <taxon>Rosaceae</taxon>
        <taxon>Amygdaloideae</taxon>
        <taxon>Maleae</taxon>
        <taxon>Malus</taxon>
    </lineage>
</organism>
<gene>
    <name evidence="1" type="ORF">C1H46_021137</name>
</gene>
<comment type="caution">
    <text evidence="1">The sequence shown here is derived from an EMBL/GenBank/DDBJ whole genome shotgun (WGS) entry which is preliminary data.</text>
</comment>
<dbReference type="EMBL" id="VIEB01000373">
    <property type="protein sequence ID" value="TQD93232.1"/>
    <property type="molecule type" value="Genomic_DNA"/>
</dbReference>
<keyword evidence="2" id="KW-1185">Reference proteome</keyword>
<accession>A0A540M405</accession>
<name>A0A540M405_MALBA</name>
<protein>
    <submittedName>
        <fullName evidence="1">Uncharacterized protein</fullName>
    </submittedName>
</protein>
<dbReference type="AlphaFoldDB" id="A0A540M405"/>
<reference evidence="1 2" key="1">
    <citation type="journal article" date="2019" name="G3 (Bethesda)">
        <title>Sequencing of a Wild Apple (Malus baccata) Genome Unravels the Differences Between Cultivated and Wild Apple Species Regarding Disease Resistance and Cold Tolerance.</title>
        <authorList>
            <person name="Chen X."/>
        </authorList>
    </citation>
    <scope>NUCLEOTIDE SEQUENCE [LARGE SCALE GENOMIC DNA]</scope>
    <source>
        <strain evidence="2">cv. Shandingzi</strain>
        <tissue evidence="1">Leaves</tissue>
    </source>
</reference>
<proteinExistence type="predicted"/>
<evidence type="ECO:0000313" key="2">
    <source>
        <dbReference type="Proteomes" id="UP000315295"/>
    </source>
</evidence>
<sequence>MEFFNHIFIAFVIIINRGKIPFGKVINFVDAFYMFPFHAKLHFGTFFNLYTCNTINLTRTTIKTRGRLRFRKLSPEKLEATVSRTQPTSFIDRNNML</sequence>
<dbReference type="Proteomes" id="UP000315295">
    <property type="component" value="Unassembled WGS sequence"/>
</dbReference>